<proteinExistence type="predicted"/>
<dbReference type="EMBL" id="BMQO01000002">
    <property type="protein sequence ID" value="GGS20426.1"/>
    <property type="molecule type" value="Genomic_DNA"/>
</dbReference>
<gene>
    <name evidence="1" type="ORF">GCM10008961_10090</name>
</gene>
<keyword evidence="2" id="KW-1185">Reference proteome</keyword>
<protein>
    <submittedName>
        <fullName evidence="1">Uncharacterized protein</fullName>
    </submittedName>
</protein>
<accession>A0ABQ2SFD4</accession>
<evidence type="ECO:0000313" key="1">
    <source>
        <dbReference type="EMBL" id="GGS20426.1"/>
    </source>
</evidence>
<name>A0ABQ2SFD4_9DEIO</name>
<comment type="caution">
    <text evidence="1">The sequence shown here is derived from an EMBL/GenBank/DDBJ whole genome shotgun (WGS) entry which is preliminary data.</text>
</comment>
<reference evidence="2" key="1">
    <citation type="journal article" date="2019" name="Int. J. Syst. Evol. Microbiol.">
        <title>The Global Catalogue of Microorganisms (GCM) 10K type strain sequencing project: providing services to taxonomists for standard genome sequencing and annotation.</title>
        <authorList>
            <consortium name="The Broad Institute Genomics Platform"/>
            <consortium name="The Broad Institute Genome Sequencing Center for Infectious Disease"/>
            <person name="Wu L."/>
            <person name="Ma J."/>
        </authorList>
    </citation>
    <scope>NUCLEOTIDE SEQUENCE [LARGE SCALE GENOMIC DNA]</scope>
    <source>
        <strain evidence="2">JCM 31406</strain>
    </source>
</reference>
<organism evidence="1 2">
    <name type="scientific">Deinococcus knuensis</name>
    <dbReference type="NCBI Taxonomy" id="1837380"/>
    <lineage>
        <taxon>Bacteria</taxon>
        <taxon>Thermotogati</taxon>
        <taxon>Deinococcota</taxon>
        <taxon>Deinococci</taxon>
        <taxon>Deinococcales</taxon>
        <taxon>Deinococcaceae</taxon>
        <taxon>Deinococcus</taxon>
    </lineage>
</organism>
<evidence type="ECO:0000313" key="2">
    <source>
        <dbReference type="Proteomes" id="UP000620633"/>
    </source>
</evidence>
<dbReference type="Proteomes" id="UP000620633">
    <property type="component" value="Unassembled WGS sequence"/>
</dbReference>
<sequence>MPFQPVARLQRGQGLRLGADPQVVAGDLPLRAGVVQAFQGRQFAEDLHALQSGLLAQFAVQGVQVGFAAFQTTLGQLRVGAGFHDHRDLPAAGRTFQCGDVRSGGTQDDPAHAGARRHTVRAGVVGGVRGWQWAVGTHTDSD</sequence>